<gene>
    <name evidence="2" type="ORF">LCGC14_2959000</name>
</gene>
<feature type="transmembrane region" description="Helical" evidence="1">
    <location>
        <begin position="28"/>
        <end position="45"/>
    </location>
</feature>
<organism evidence="2">
    <name type="scientific">marine sediment metagenome</name>
    <dbReference type="NCBI Taxonomy" id="412755"/>
    <lineage>
        <taxon>unclassified sequences</taxon>
        <taxon>metagenomes</taxon>
        <taxon>ecological metagenomes</taxon>
    </lineage>
</organism>
<proteinExistence type="predicted"/>
<dbReference type="EMBL" id="LAZR01059839">
    <property type="protein sequence ID" value="KKK66945.1"/>
    <property type="molecule type" value="Genomic_DNA"/>
</dbReference>
<keyword evidence="1" id="KW-1133">Transmembrane helix</keyword>
<protein>
    <submittedName>
        <fullName evidence="2">Uncharacterized protein</fullName>
    </submittedName>
</protein>
<reference evidence="2" key="1">
    <citation type="journal article" date="2015" name="Nature">
        <title>Complex archaea that bridge the gap between prokaryotes and eukaryotes.</title>
        <authorList>
            <person name="Spang A."/>
            <person name="Saw J.H."/>
            <person name="Jorgensen S.L."/>
            <person name="Zaremba-Niedzwiedzka K."/>
            <person name="Martijn J."/>
            <person name="Lind A.E."/>
            <person name="van Eijk R."/>
            <person name="Schleper C."/>
            <person name="Guy L."/>
            <person name="Ettema T.J."/>
        </authorList>
    </citation>
    <scope>NUCLEOTIDE SEQUENCE</scope>
</reference>
<keyword evidence="1" id="KW-0472">Membrane</keyword>
<dbReference type="AlphaFoldDB" id="A0A0F8Y093"/>
<evidence type="ECO:0000256" key="1">
    <source>
        <dbReference type="SAM" id="Phobius"/>
    </source>
</evidence>
<name>A0A0F8Y093_9ZZZZ</name>
<comment type="caution">
    <text evidence="2">The sequence shown here is derived from an EMBL/GenBank/DDBJ whole genome shotgun (WGS) entry which is preliminary data.</text>
</comment>
<accession>A0A0F8Y093</accession>
<evidence type="ECO:0000313" key="2">
    <source>
        <dbReference type="EMBL" id="KKK66945.1"/>
    </source>
</evidence>
<keyword evidence="1" id="KW-0812">Transmembrane</keyword>
<sequence length="53" mass="6449">MLFLGALFSLWWIPKEAPDFLAALWKTWPYILIALVWNYIVRRTFERHGKKKL</sequence>